<gene>
    <name evidence="1" type="ORF">HUJ06_011129</name>
</gene>
<comment type="caution">
    <text evidence="1">The sequence shown here is derived from an EMBL/GenBank/DDBJ whole genome shotgun (WGS) entry which is preliminary data.</text>
</comment>
<dbReference type="AlphaFoldDB" id="A0A822YSS9"/>
<protein>
    <submittedName>
        <fullName evidence="1">Uncharacterized protein</fullName>
    </submittedName>
</protein>
<organism evidence="1 2">
    <name type="scientific">Nelumbo nucifera</name>
    <name type="common">Sacred lotus</name>
    <dbReference type="NCBI Taxonomy" id="4432"/>
    <lineage>
        <taxon>Eukaryota</taxon>
        <taxon>Viridiplantae</taxon>
        <taxon>Streptophyta</taxon>
        <taxon>Embryophyta</taxon>
        <taxon>Tracheophyta</taxon>
        <taxon>Spermatophyta</taxon>
        <taxon>Magnoliopsida</taxon>
        <taxon>Proteales</taxon>
        <taxon>Nelumbonaceae</taxon>
        <taxon>Nelumbo</taxon>
    </lineage>
</organism>
<evidence type="ECO:0000313" key="2">
    <source>
        <dbReference type="Proteomes" id="UP000607653"/>
    </source>
</evidence>
<reference evidence="1 2" key="1">
    <citation type="journal article" date="2020" name="Mol. Biol. Evol.">
        <title>Distinct Expression and Methylation Patterns for Genes with Different Fates following a Single Whole-Genome Duplication in Flowering Plants.</title>
        <authorList>
            <person name="Shi T."/>
            <person name="Rahmani R.S."/>
            <person name="Gugger P.F."/>
            <person name="Wang M."/>
            <person name="Li H."/>
            <person name="Zhang Y."/>
            <person name="Li Z."/>
            <person name="Wang Q."/>
            <person name="Van de Peer Y."/>
            <person name="Marchal K."/>
            <person name="Chen J."/>
        </authorList>
    </citation>
    <scope>NUCLEOTIDE SEQUENCE [LARGE SCALE GENOMIC DNA]</scope>
    <source>
        <tissue evidence="1">Leaf</tissue>
    </source>
</reference>
<proteinExistence type="predicted"/>
<sequence>MLSSQLIQVESPNFYYLSSCSQHRTGAVMYLFPLPVDNSNELMVVSPLLDRYLALYLLLHSLSPAFKVLSPPKRNPLKAL</sequence>
<name>A0A822YSS9_NELNU</name>
<accession>A0A822YSS9</accession>
<dbReference type="Proteomes" id="UP000607653">
    <property type="component" value="Unassembled WGS sequence"/>
</dbReference>
<evidence type="ECO:0000313" key="1">
    <source>
        <dbReference type="EMBL" id="DAD32278.1"/>
    </source>
</evidence>
<keyword evidence="2" id="KW-1185">Reference proteome</keyword>
<dbReference type="EMBL" id="DUZY01000003">
    <property type="protein sequence ID" value="DAD32278.1"/>
    <property type="molecule type" value="Genomic_DNA"/>
</dbReference>